<sequence>MGRDTIQLEDAVSTISGEYLLEFTSEYGIPEGLHPELPGPEDTIVDFPEGKVEMDLFNLINSPNPAKVKTGTRPHAAYEVPLLTATASRVIEIEDPVATSTSSETSSVMEKSPLDFVSEDLPPMITNKGETEDQAPAVASQEVPSTENTATAEFVLELKLEKETTAKEPPVNKRRRKRDQSAVEGNAPPKVLRKDHASIHPAQDTCGGKSLAAIRSSKIAAVVADPDSENTSFTSMARSLGSIYQPRWGVTNGCHLDTSGACQQVAMGSQLRLRFEREAKLLKKYVAQVARRDQRIQARENKIKNLEALLEAEADMKKAAEAKNAEIVKELESLRAQFTDL</sequence>
<reference evidence="3" key="2">
    <citation type="submission" date="2022-01" db="EMBL/GenBank/DDBJ databases">
        <authorList>
            <person name="Yamashiro T."/>
            <person name="Shiraishi A."/>
            <person name="Satake H."/>
            <person name="Nakayama K."/>
        </authorList>
    </citation>
    <scope>NUCLEOTIDE SEQUENCE</scope>
</reference>
<feature type="compositionally biased region" description="Basic and acidic residues" evidence="2">
    <location>
        <begin position="156"/>
        <end position="166"/>
    </location>
</feature>
<protein>
    <recommendedName>
        <fullName evidence="5">BZIP domain-containing protein</fullName>
    </recommendedName>
</protein>
<evidence type="ECO:0000256" key="2">
    <source>
        <dbReference type="SAM" id="MobiDB-lite"/>
    </source>
</evidence>
<accession>A0ABQ5HQ79</accession>
<reference evidence="3" key="1">
    <citation type="journal article" date="2022" name="Int. J. Mol. Sci.">
        <title>Draft Genome of Tanacetum Coccineum: Genomic Comparison of Closely Related Tanacetum-Family Plants.</title>
        <authorList>
            <person name="Yamashiro T."/>
            <person name="Shiraishi A."/>
            <person name="Nakayama K."/>
            <person name="Satake H."/>
        </authorList>
    </citation>
    <scope>NUCLEOTIDE SEQUENCE</scope>
</reference>
<evidence type="ECO:0000313" key="3">
    <source>
        <dbReference type="EMBL" id="GJT89564.1"/>
    </source>
</evidence>
<evidence type="ECO:0000256" key="1">
    <source>
        <dbReference type="SAM" id="Coils"/>
    </source>
</evidence>
<name>A0ABQ5HQ79_9ASTR</name>
<comment type="caution">
    <text evidence="3">The sequence shown here is derived from an EMBL/GenBank/DDBJ whole genome shotgun (WGS) entry which is preliminary data.</text>
</comment>
<evidence type="ECO:0008006" key="5">
    <source>
        <dbReference type="Google" id="ProtNLM"/>
    </source>
</evidence>
<keyword evidence="1" id="KW-0175">Coiled coil</keyword>
<evidence type="ECO:0000313" key="4">
    <source>
        <dbReference type="Proteomes" id="UP001151760"/>
    </source>
</evidence>
<feature type="compositionally biased region" description="Polar residues" evidence="2">
    <location>
        <begin position="142"/>
        <end position="151"/>
    </location>
</feature>
<feature type="region of interest" description="Disordered" evidence="2">
    <location>
        <begin position="127"/>
        <end position="206"/>
    </location>
</feature>
<dbReference type="EMBL" id="BQNB010019835">
    <property type="protein sequence ID" value="GJT89564.1"/>
    <property type="molecule type" value="Genomic_DNA"/>
</dbReference>
<organism evidence="3 4">
    <name type="scientific">Tanacetum coccineum</name>
    <dbReference type="NCBI Taxonomy" id="301880"/>
    <lineage>
        <taxon>Eukaryota</taxon>
        <taxon>Viridiplantae</taxon>
        <taxon>Streptophyta</taxon>
        <taxon>Embryophyta</taxon>
        <taxon>Tracheophyta</taxon>
        <taxon>Spermatophyta</taxon>
        <taxon>Magnoliopsida</taxon>
        <taxon>eudicotyledons</taxon>
        <taxon>Gunneridae</taxon>
        <taxon>Pentapetalae</taxon>
        <taxon>asterids</taxon>
        <taxon>campanulids</taxon>
        <taxon>Asterales</taxon>
        <taxon>Asteraceae</taxon>
        <taxon>Asteroideae</taxon>
        <taxon>Anthemideae</taxon>
        <taxon>Anthemidinae</taxon>
        <taxon>Tanacetum</taxon>
    </lineage>
</organism>
<proteinExistence type="predicted"/>
<feature type="coiled-coil region" evidence="1">
    <location>
        <begin position="296"/>
        <end position="337"/>
    </location>
</feature>
<gene>
    <name evidence="3" type="ORF">Tco_1078409</name>
</gene>
<keyword evidence="4" id="KW-1185">Reference proteome</keyword>
<dbReference type="Proteomes" id="UP001151760">
    <property type="component" value="Unassembled WGS sequence"/>
</dbReference>